<dbReference type="PANTHER" id="PTHR45266">
    <property type="entry name" value="OXALOACETATE DECARBOXYLASE ALPHA CHAIN"/>
    <property type="match status" value="1"/>
</dbReference>
<keyword evidence="4" id="KW-0443">Lipid metabolism</keyword>
<dbReference type="PANTHER" id="PTHR45266:SF3">
    <property type="entry name" value="OXALOACETATE DECARBOXYLASE ALPHA CHAIN"/>
    <property type="match status" value="1"/>
</dbReference>
<protein>
    <recommendedName>
        <fullName evidence="2 4">Biotin carboxyl carrier protein of acetyl-CoA carboxylase</fullName>
    </recommendedName>
</protein>
<dbReference type="InterPro" id="IPR001249">
    <property type="entry name" value="AcCoA_biotinCC"/>
</dbReference>
<evidence type="ECO:0000256" key="2">
    <source>
        <dbReference type="ARBA" id="ARBA00017562"/>
    </source>
</evidence>
<reference evidence="6 9" key="1">
    <citation type="submission" date="2018-05" db="EMBL/GenBank/DDBJ databases">
        <authorList>
            <consortium name="PulseNet: The National Subtyping Network for Foodborne Disease Surveillance"/>
            <person name="Tarr C.L."/>
            <person name="Trees E."/>
            <person name="Katz L.S."/>
            <person name="Carleton-Romer H.A."/>
            <person name="Stroika S."/>
            <person name="Kucerova Z."/>
            <person name="Roache K.F."/>
            <person name="Sabol A.L."/>
            <person name="Besser J."/>
            <person name="Gerner-Smidt P."/>
        </authorList>
    </citation>
    <scope>NUCLEOTIDE SEQUENCE [LARGE SCALE GENOMIC DNA]</scope>
    <source>
        <strain evidence="6 9">2016D-0221</strain>
        <strain evidence="7 8">PNUSAC001503</strain>
    </source>
</reference>
<evidence type="ECO:0000256" key="4">
    <source>
        <dbReference type="RuleBase" id="RU364072"/>
    </source>
</evidence>
<dbReference type="GO" id="GO:0006633">
    <property type="term" value="P:fatty acid biosynthetic process"/>
    <property type="evidence" value="ECO:0007669"/>
    <property type="project" value="UniProtKB-UniPathway"/>
</dbReference>
<dbReference type="RefSeq" id="WP_002850595.1">
    <property type="nucleotide sequence ID" value="NZ_AABUZP020000015.1"/>
</dbReference>
<comment type="caution">
    <text evidence="6">The sequence shown here is derived from an EMBL/GenBank/DDBJ whole genome shotgun (WGS) entry which is preliminary data.</text>
</comment>
<dbReference type="InterPro" id="IPR011053">
    <property type="entry name" value="Single_hybrid_motif"/>
</dbReference>
<dbReference type="NCBIfam" id="TIGR00531">
    <property type="entry name" value="BCCP"/>
    <property type="match status" value="1"/>
</dbReference>
<comment type="function">
    <text evidence="1 4">This protein is a component of the acetyl coenzyme A carboxylase complex; first, biotin carboxylase catalyzes the carboxylation of the carrier protein and then the transcarboxylase transfers the carboxyl group to form malonyl-CoA.</text>
</comment>
<dbReference type="Gene3D" id="2.40.50.100">
    <property type="match status" value="1"/>
</dbReference>
<dbReference type="PROSITE" id="PS50968">
    <property type="entry name" value="BIOTINYL_LIPOYL"/>
    <property type="match status" value="1"/>
</dbReference>
<evidence type="ECO:0000256" key="3">
    <source>
        <dbReference type="ARBA" id="ARBA00023267"/>
    </source>
</evidence>
<evidence type="ECO:0000313" key="7">
    <source>
        <dbReference type="EMBL" id="EAI8859713.1"/>
    </source>
</evidence>
<proteinExistence type="predicted"/>
<keyword evidence="3 4" id="KW-0092">Biotin</keyword>
<evidence type="ECO:0000313" key="9">
    <source>
        <dbReference type="Proteomes" id="UP000557842"/>
    </source>
</evidence>
<evidence type="ECO:0000313" key="8">
    <source>
        <dbReference type="Proteomes" id="UP000535509"/>
    </source>
</evidence>
<accession>A0A5L8V9Q4</accession>
<name>A0A5L8V9Q4_CAMFE</name>
<evidence type="ECO:0000256" key="1">
    <source>
        <dbReference type="ARBA" id="ARBA00003761"/>
    </source>
</evidence>
<gene>
    <name evidence="6" type="primary">accB</name>
    <name evidence="6" type="ORF">BVH53_06105</name>
    <name evidence="7" type="ORF">CX802_07730</name>
</gene>
<keyword evidence="4" id="KW-0275">Fatty acid biosynthesis</keyword>
<keyword evidence="8" id="KW-1185">Reference proteome</keyword>
<dbReference type="GO" id="GO:0003989">
    <property type="term" value="F:acetyl-CoA carboxylase activity"/>
    <property type="evidence" value="ECO:0007669"/>
    <property type="project" value="InterPro"/>
</dbReference>
<dbReference type="GeneID" id="61065382"/>
<dbReference type="AlphaFoldDB" id="A0A5L8V9Q4"/>
<organism evidence="6 9">
    <name type="scientific">Campylobacter fetus</name>
    <dbReference type="NCBI Taxonomy" id="196"/>
    <lineage>
        <taxon>Bacteria</taxon>
        <taxon>Pseudomonadati</taxon>
        <taxon>Campylobacterota</taxon>
        <taxon>Epsilonproteobacteria</taxon>
        <taxon>Campylobacterales</taxon>
        <taxon>Campylobacteraceae</taxon>
        <taxon>Campylobacter</taxon>
    </lineage>
</organism>
<dbReference type="PRINTS" id="PR01071">
    <property type="entry name" value="ACOABIOTINCC"/>
</dbReference>
<dbReference type="SUPFAM" id="SSF51230">
    <property type="entry name" value="Single hybrid motif"/>
    <property type="match status" value="1"/>
</dbReference>
<dbReference type="Pfam" id="PF00364">
    <property type="entry name" value="Biotin_lipoyl"/>
    <property type="match status" value="1"/>
</dbReference>
<sequence length="150" mass="16479">MTRDEIKELMTFFDETNINRIKIKDKEFEIELEKYEPEATPAPVVCPPAPAPTPINVNVVNEKGSSSQNLSGDTINSPMVGTFYVAPSPGAAAFVKPGQTIRKGDCIGIIEAMKIMNEIEAEFDCRIIKSLIADGQPVEFGMALFEVEKI</sequence>
<feature type="domain" description="Lipoyl-binding" evidence="5">
    <location>
        <begin position="72"/>
        <end position="148"/>
    </location>
</feature>
<keyword evidence="4" id="KW-0276">Fatty acid metabolism</keyword>
<keyword evidence="4" id="KW-0444">Lipid biosynthesis</keyword>
<dbReference type="EMBL" id="AABTCC010000026">
    <property type="protein sequence ID" value="EAI8859713.1"/>
    <property type="molecule type" value="Genomic_DNA"/>
</dbReference>
<dbReference type="EMBL" id="AABQDW010000010">
    <property type="protein sequence ID" value="EAI5408269.1"/>
    <property type="molecule type" value="Genomic_DNA"/>
</dbReference>
<dbReference type="UniPathway" id="UPA00094"/>
<comment type="pathway">
    <text evidence="4">Lipid metabolism; fatty acid biosynthesis.</text>
</comment>
<dbReference type="Proteomes" id="UP000557842">
    <property type="component" value="Unassembled WGS sequence"/>
</dbReference>
<dbReference type="Proteomes" id="UP000535509">
    <property type="component" value="Unassembled WGS sequence"/>
</dbReference>
<evidence type="ECO:0000313" key="6">
    <source>
        <dbReference type="EMBL" id="EAI5408269.1"/>
    </source>
</evidence>
<dbReference type="InterPro" id="IPR050709">
    <property type="entry name" value="Biotin_Carboxyl_Carrier/Decarb"/>
</dbReference>
<dbReference type="OMA" id="EVEYPCK"/>
<dbReference type="CDD" id="cd06850">
    <property type="entry name" value="biotinyl_domain"/>
    <property type="match status" value="1"/>
</dbReference>
<dbReference type="InterPro" id="IPR000089">
    <property type="entry name" value="Biotin_lipoyl"/>
</dbReference>
<evidence type="ECO:0000259" key="5">
    <source>
        <dbReference type="PROSITE" id="PS50968"/>
    </source>
</evidence>
<dbReference type="GO" id="GO:0009317">
    <property type="term" value="C:acetyl-CoA carboxylase complex"/>
    <property type="evidence" value="ECO:0007669"/>
    <property type="project" value="InterPro"/>
</dbReference>